<keyword evidence="7 9" id="KW-0472">Membrane</keyword>
<evidence type="ECO:0000256" key="6">
    <source>
        <dbReference type="ARBA" id="ARBA00022989"/>
    </source>
</evidence>
<keyword evidence="2 8" id="KW-0813">Transport</keyword>
<organism evidence="11 12">
    <name type="scientific">Candidatus Nitrospira neomarina</name>
    <dbReference type="NCBI Taxonomy" id="3020899"/>
    <lineage>
        <taxon>Bacteria</taxon>
        <taxon>Pseudomonadati</taxon>
        <taxon>Nitrospirota</taxon>
        <taxon>Nitrospiria</taxon>
        <taxon>Nitrospirales</taxon>
        <taxon>Nitrospiraceae</taxon>
        <taxon>Nitrospira</taxon>
    </lineage>
</organism>
<dbReference type="AlphaFoldDB" id="A0AA96GHH5"/>
<evidence type="ECO:0000259" key="10">
    <source>
        <dbReference type="Pfam" id="PF01618"/>
    </source>
</evidence>
<proteinExistence type="inferred from homology"/>
<evidence type="ECO:0000256" key="9">
    <source>
        <dbReference type="SAM" id="Phobius"/>
    </source>
</evidence>
<sequence length="200" mass="21420">MIQILIKGGWMMIPILGCSLLALTITIERGLKFRSLRFSRLADRIIKLAGQGKWSDALAVAEQRQSPTLRVLAAGIFHRAKQPDKAMEAAGIAEVSQLKRGLSILDTVITLGPLLGLLGTIIGMISSFGIMAETGLGNPHAVTGGVAEALICTAAGICVAVITLIPYNYFLSQVEQETERIEQYATQLQTTLQESTAPDS</sequence>
<evidence type="ECO:0000256" key="8">
    <source>
        <dbReference type="RuleBase" id="RU004057"/>
    </source>
</evidence>
<dbReference type="Pfam" id="PF01618">
    <property type="entry name" value="MotA_ExbB"/>
    <property type="match status" value="1"/>
</dbReference>
<name>A0AA96GHH5_9BACT</name>
<keyword evidence="3" id="KW-1003">Cell membrane</keyword>
<evidence type="ECO:0000313" key="11">
    <source>
        <dbReference type="EMBL" id="WNM61986.1"/>
    </source>
</evidence>
<evidence type="ECO:0000256" key="2">
    <source>
        <dbReference type="ARBA" id="ARBA00022448"/>
    </source>
</evidence>
<reference evidence="11 12" key="1">
    <citation type="submission" date="2023-01" db="EMBL/GenBank/DDBJ databases">
        <title>Cultivation and genomic characterization of new, ubiquitous marine nitrite-oxidizing bacteria from the Nitrospirales.</title>
        <authorList>
            <person name="Mueller A.J."/>
            <person name="Daebeler A."/>
            <person name="Herbold C.W."/>
            <person name="Kirkegaard R.H."/>
            <person name="Daims H."/>
        </authorList>
    </citation>
    <scope>NUCLEOTIDE SEQUENCE [LARGE SCALE GENOMIC DNA]</scope>
    <source>
        <strain evidence="11 12">DK</strain>
    </source>
</reference>
<keyword evidence="6 9" id="KW-1133">Transmembrane helix</keyword>
<gene>
    <name evidence="11" type="ORF">PQG83_19935</name>
</gene>
<dbReference type="GO" id="GO:0005886">
    <property type="term" value="C:plasma membrane"/>
    <property type="evidence" value="ECO:0007669"/>
    <property type="project" value="UniProtKB-SubCell"/>
</dbReference>
<dbReference type="InterPro" id="IPR002898">
    <property type="entry name" value="MotA_ExbB_proton_chnl"/>
</dbReference>
<feature type="domain" description="MotA/TolQ/ExbB proton channel" evidence="10">
    <location>
        <begin position="71"/>
        <end position="182"/>
    </location>
</feature>
<evidence type="ECO:0000256" key="5">
    <source>
        <dbReference type="ARBA" id="ARBA00022927"/>
    </source>
</evidence>
<accession>A0AA96GHH5</accession>
<evidence type="ECO:0000313" key="12">
    <source>
        <dbReference type="Proteomes" id="UP001302494"/>
    </source>
</evidence>
<evidence type="ECO:0000256" key="7">
    <source>
        <dbReference type="ARBA" id="ARBA00023136"/>
    </source>
</evidence>
<feature type="transmembrane region" description="Helical" evidence="9">
    <location>
        <begin position="108"/>
        <end position="132"/>
    </location>
</feature>
<keyword evidence="12" id="KW-1185">Reference proteome</keyword>
<dbReference type="InterPro" id="IPR050790">
    <property type="entry name" value="ExbB/TolQ_transport"/>
</dbReference>
<feature type="transmembrane region" description="Helical" evidence="9">
    <location>
        <begin position="144"/>
        <end position="170"/>
    </location>
</feature>
<feature type="transmembrane region" description="Helical" evidence="9">
    <location>
        <begin position="12"/>
        <end position="31"/>
    </location>
</feature>
<comment type="subcellular location">
    <subcellularLocation>
        <location evidence="1">Cell membrane</location>
        <topology evidence="1">Multi-pass membrane protein</topology>
    </subcellularLocation>
    <subcellularLocation>
        <location evidence="8">Membrane</location>
        <topology evidence="8">Multi-pass membrane protein</topology>
    </subcellularLocation>
</comment>
<evidence type="ECO:0000256" key="3">
    <source>
        <dbReference type="ARBA" id="ARBA00022475"/>
    </source>
</evidence>
<dbReference type="RefSeq" id="WP_312744813.1">
    <property type="nucleotide sequence ID" value="NZ_CP116968.1"/>
</dbReference>
<dbReference type="KEGG" id="nneo:PQG83_19935"/>
<comment type="similarity">
    <text evidence="8">Belongs to the exbB/tolQ family.</text>
</comment>
<evidence type="ECO:0000256" key="1">
    <source>
        <dbReference type="ARBA" id="ARBA00004651"/>
    </source>
</evidence>
<keyword evidence="5 8" id="KW-0653">Protein transport</keyword>
<dbReference type="PANTHER" id="PTHR30625:SF15">
    <property type="entry name" value="BIOPOLYMER TRANSPORT PROTEIN EXBB"/>
    <property type="match status" value="1"/>
</dbReference>
<protein>
    <submittedName>
        <fullName evidence="11">MotA/TolQ/ExbB proton channel family protein</fullName>
    </submittedName>
</protein>
<dbReference type="EMBL" id="CP116968">
    <property type="protein sequence ID" value="WNM61986.1"/>
    <property type="molecule type" value="Genomic_DNA"/>
</dbReference>
<dbReference type="PANTHER" id="PTHR30625">
    <property type="entry name" value="PROTEIN TOLQ"/>
    <property type="match status" value="1"/>
</dbReference>
<dbReference type="GO" id="GO:0017038">
    <property type="term" value="P:protein import"/>
    <property type="evidence" value="ECO:0007669"/>
    <property type="project" value="TreeGrafter"/>
</dbReference>
<evidence type="ECO:0000256" key="4">
    <source>
        <dbReference type="ARBA" id="ARBA00022692"/>
    </source>
</evidence>
<dbReference type="Proteomes" id="UP001302494">
    <property type="component" value="Chromosome"/>
</dbReference>
<keyword evidence="4 9" id="KW-0812">Transmembrane</keyword>